<dbReference type="AlphaFoldDB" id="A0A2S2PCZ9"/>
<reference evidence="1" key="1">
    <citation type="submission" date="2018-04" db="EMBL/GenBank/DDBJ databases">
        <title>Transcriptome of Schizaphis graminum biotype I.</title>
        <authorList>
            <person name="Scully E.D."/>
            <person name="Geib S.M."/>
            <person name="Palmer N.A."/>
            <person name="Koch K."/>
            <person name="Bradshaw J."/>
            <person name="Heng-Moss T."/>
            <person name="Sarath G."/>
        </authorList>
    </citation>
    <scope>NUCLEOTIDE SEQUENCE</scope>
</reference>
<proteinExistence type="predicted"/>
<accession>A0A2S2PCZ9</accession>
<sequence>MVFDYFEVFLISSKPSDHRLTQFSNYLLNNYISNDASFLPNIWAAATADLNRTTNACESFHSHFNKSFNSNHPHIFIFLEKLREIQLENYIKINSINDPNKFRNLK</sequence>
<gene>
    <name evidence="1" type="ORF">g.73414</name>
</gene>
<protein>
    <recommendedName>
        <fullName evidence="2">MULE transposase domain-containing protein</fullName>
    </recommendedName>
</protein>
<organism evidence="1">
    <name type="scientific">Schizaphis graminum</name>
    <name type="common">Green bug aphid</name>
    <dbReference type="NCBI Taxonomy" id="13262"/>
    <lineage>
        <taxon>Eukaryota</taxon>
        <taxon>Metazoa</taxon>
        <taxon>Ecdysozoa</taxon>
        <taxon>Arthropoda</taxon>
        <taxon>Hexapoda</taxon>
        <taxon>Insecta</taxon>
        <taxon>Pterygota</taxon>
        <taxon>Neoptera</taxon>
        <taxon>Paraneoptera</taxon>
        <taxon>Hemiptera</taxon>
        <taxon>Sternorrhyncha</taxon>
        <taxon>Aphidomorpha</taxon>
        <taxon>Aphidoidea</taxon>
        <taxon>Aphididae</taxon>
        <taxon>Aphidini</taxon>
        <taxon>Schizaphis</taxon>
    </lineage>
</organism>
<evidence type="ECO:0000313" key="1">
    <source>
        <dbReference type="EMBL" id="MBY27333.1"/>
    </source>
</evidence>
<name>A0A2S2PCZ9_SCHGA</name>
<evidence type="ECO:0008006" key="2">
    <source>
        <dbReference type="Google" id="ProtNLM"/>
    </source>
</evidence>
<dbReference type="EMBL" id="GGMR01014714">
    <property type="protein sequence ID" value="MBY27333.1"/>
    <property type="molecule type" value="Transcribed_RNA"/>
</dbReference>